<dbReference type="InterPro" id="IPR005913">
    <property type="entry name" value="dTDP_dehydrorham_reduct"/>
</dbReference>
<dbReference type="AlphaFoldDB" id="A0A6N9YJE9"/>
<proteinExistence type="inferred from homology"/>
<dbReference type="GO" id="GO:0019305">
    <property type="term" value="P:dTDP-rhamnose biosynthetic process"/>
    <property type="evidence" value="ECO:0007669"/>
    <property type="project" value="UniProtKB-UniPathway"/>
</dbReference>
<evidence type="ECO:0000256" key="1">
    <source>
        <dbReference type="ARBA" id="ARBA00010944"/>
    </source>
</evidence>
<comment type="similarity">
    <text evidence="1 2">Belongs to the dTDP-4-dehydrorhamnose reductase family.</text>
</comment>
<dbReference type="UniPathway" id="UPA00124"/>
<dbReference type="Pfam" id="PF04321">
    <property type="entry name" value="RmlD_sub_bind"/>
    <property type="match status" value="1"/>
</dbReference>
<comment type="function">
    <text evidence="2">Catalyzes the reduction of dTDP-6-deoxy-L-lyxo-4-hexulose to yield dTDP-L-rhamnose.</text>
</comment>
<feature type="domain" description="RmlD-like substrate binding" evidence="3">
    <location>
        <begin position="4"/>
        <end position="275"/>
    </location>
</feature>
<keyword evidence="2" id="KW-0521">NADP</keyword>
<dbReference type="SUPFAM" id="SSF51735">
    <property type="entry name" value="NAD(P)-binding Rossmann-fold domains"/>
    <property type="match status" value="1"/>
</dbReference>
<keyword evidence="5" id="KW-1185">Reference proteome</keyword>
<evidence type="ECO:0000313" key="4">
    <source>
        <dbReference type="EMBL" id="NED95113.1"/>
    </source>
</evidence>
<dbReference type="PANTHER" id="PTHR10491">
    <property type="entry name" value="DTDP-4-DEHYDRORHAMNOSE REDUCTASE"/>
    <property type="match status" value="1"/>
</dbReference>
<comment type="caution">
    <text evidence="4">The sequence shown here is derived from an EMBL/GenBank/DDBJ whole genome shotgun (WGS) entry which is preliminary data.</text>
</comment>
<dbReference type="Gene3D" id="3.40.50.720">
    <property type="entry name" value="NAD(P)-binding Rossmann-like Domain"/>
    <property type="match status" value="1"/>
</dbReference>
<dbReference type="EMBL" id="JAAGOB010000003">
    <property type="protein sequence ID" value="NED95113.1"/>
    <property type="molecule type" value="Genomic_DNA"/>
</dbReference>
<dbReference type="Proteomes" id="UP000469185">
    <property type="component" value="Unassembled WGS sequence"/>
</dbReference>
<protein>
    <recommendedName>
        <fullName evidence="2">dTDP-4-dehydrorhamnose reductase</fullName>
        <ecNumber evidence="2">1.1.1.133</ecNumber>
    </recommendedName>
</protein>
<dbReference type="CDD" id="cd05254">
    <property type="entry name" value="dTDP_HR_like_SDR_e"/>
    <property type="match status" value="1"/>
</dbReference>
<evidence type="ECO:0000259" key="3">
    <source>
        <dbReference type="Pfam" id="PF04321"/>
    </source>
</evidence>
<dbReference type="GO" id="GO:0008831">
    <property type="term" value="F:dTDP-4-dehydrorhamnose reductase activity"/>
    <property type="evidence" value="ECO:0007669"/>
    <property type="project" value="UniProtKB-EC"/>
</dbReference>
<dbReference type="RefSeq" id="WP_163817516.1">
    <property type="nucleotide sequence ID" value="NZ_JAAGOB010000003.1"/>
</dbReference>
<dbReference type="PANTHER" id="PTHR10491:SF4">
    <property type="entry name" value="METHIONINE ADENOSYLTRANSFERASE 2 SUBUNIT BETA"/>
    <property type="match status" value="1"/>
</dbReference>
<dbReference type="GO" id="GO:0005829">
    <property type="term" value="C:cytosol"/>
    <property type="evidence" value="ECO:0007669"/>
    <property type="project" value="TreeGrafter"/>
</dbReference>
<evidence type="ECO:0000256" key="2">
    <source>
        <dbReference type="RuleBase" id="RU364082"/>
    </source>
</evidence>
<dbReference type="EC" id="1.1.1.133" evidence="2"/>
<comment type="pathway">
    <text evidence="2">Carbohydrate biosynthesis; dTDP-L-rhamnose biosynthesis.</text>
</comment>
<name>A0A6N9YJE9_9ACTN</name>
<gene>
    <name evidence="4" type="primary">rfbD</name>
    <name evidence="4" type="ORF">G1H11_07275</name>
</gene>
<reference evidence="4 5" key="1">
    <citation type="submission" date="2020-02" db="EMBL/GenBank/DDBJ databases">
        <authorList>
            <person name="Li X.-J."/>
            <person name="Feng X.-M."/>
        </authorList>
    </citation>
    <scope>NUCLEOTIDE SEQUENCE [LARGE SCALE GENOMIC DNA]</scope>
    <source>
        <strain evidence="4 5">CGMCC 4.7225</strain>
    </source>
</reference>
<dbReference type="NCBIfam" id="TIGR01214">
    <property type="entry name" value="rmlD"/>
    <property type="match status" value="1"/>
</dbReference>
<organism evidence="4 5">
    <name type="scientific">Phytoactinopolyspora alkaliphila</name>
    <dbReference type="NCBI Taxonomy" id="1783498"/>
    <lineage>
        <taxon>Bacteria</taxon>
        <taxon>Bacillati</taxon>
        <taxon>Actinomycetota</taxon>
        <taxon>Actinomycetes</taxon>
        <taxon>Jiangellales</taxon>
        <taxon>Jiangellaceae</taxon>
        <taxon>Phytoactinopolyspora</taxon>
    </lineage>
</organism>
<sequence>MTRWLVTGAGGMLGQDLVPMLPPEATTASTRADLDVTDTAAVGDAVAGHDVVVHLAAWTDVDGAEAEPDAAMEVNGVGTANVAKACQAHGARLIHVSTDYVFDGTATEPYPEDTPVNPVSAYGRSKAEAERAVLEHLPGSGAILRTAWLYGEHGPNFVSTMRHLAATRDHVDVVDDQSGQPTWTRDLAERIVDLVRAGAPPGVYHATNAGQATWFQLAQAVFAVLGLDPGRVRPTTSDRFVRPAPRPAYSVLGHAGWAKAALPPMRPWRQAFDAAAVRMLTSVR</sequence>
<accession>A0A6N9YJE9</accession>
<keyword evidence="2 4" id="KW-0560">Oxidoreductase</keyword>
<dbReference type="InterPro" id="IPR029903">
    <property type="entry name" value="RmlD-like-bd"/>
</dbReference>
<evidence type="ECO:0000313" key="5">
    <source>
        <dbReference type="Proteomes" id="UP000469185"/>
    </source>
</evidence>
<dbReference type="InterPro" id="IPR036291">
    <property type="entry name" value="NAD(P)-bd_dom_sf"/>
</dbReference>
<dbReference type="Gene3D" id="3.90.25.10">
    <property type="entry name" value="UDP-galactose 4-epimerase, domain 1"/>
    <property type="match status" value="1"/>
</dbReference>